<feature type="binding site" evidence="3">
    <location>
        <position position="63"/>
    </location>
    <ligand>
        <name>a divalent metal cation</name>
        <dbReference type="ChEBI" id="CHEBI:60240"/>
        <label>1</label>
    </ligand>
</feature>
<feature type="binding site" evidence="3">
    <location>
        <position position="215"/>
    </location>
    <ligand>
        <name>a divalent metal cation</name>
        <dbReference type="ChEBI" id="CHEBI:60240"/>
        <label>2</label>
    </ligand>
</feature>
<keyword evidence="2 3" id="KW-0479">Metal-binding</keyword>
<dbReference type="PANTHER" id="PTHR13799">
    <property type="entry name" value="NGG1 INTERACTING FACTOR 3"/>
    <property type="match status" value="1"/>
</dbReference>
<proteinExistence type="inferred from homology"/>
<protein>
    <submittedName>
        <fullName evidence="4">GTP cyclohydrolase 1 type 2</fullName>
    </submittedName>
</protein>
<comment type="similarity">
    <text evidence="1">Belongs to the GTP cyclohydrolase I type 2/NIF3 family.</text>
</comment>
<evidence type="ECO:0000313" key="5">
    <source>
        <dbReference type="Proteomes" id="UP000516361"/>
    </source>
</evidence>
<keyword evidence="4" id="KW-0378">Hydrolase</keyword>
<reference evidence="4 5" key="1">
    <citation type="submission" date="2018-06" db="EMBL/GenBank/DDBJ databases">
        <title>Genome sequencing of Oceanotoga sp. sy52.</title>
        <authorList>
            <person name="Mori K."/>
        </authorList>
    </citation>
    <scope>NUCLEOTIDE SEQUENCE [LARGE SCALE GENOMIC DNA]</scope>
    <source>
        <strain evidence="5">sy52</strain>
    </source>
</reference>
<dbReference type="InterPro" id="IPR036069">
    <property type="entry name" value="DUF34/NIF3_sf"/>
</dbReference>
<dbReference type="InterPro" id="IPR002678">
    <property type="entry name" value="DUF34/NIF3"/>
</dbReference>
<dbReference type="Proteomes" id="UP000516361">
    <property type="component" value="Chromosome"/>
</dbReference>
<dbReference type="InParanoid" id="A0A7G1G7T8"/>
<feature type="binding site" evidence="3">
    <location>
        <position position="100"/>
    </location>
    <ligand>
        <name>a divalent metal cation</name>
        <dbReference type="ChEBI" id="CHEBI:60240"/>
        <label>1</label>
    </ligand>
</feature>
<dbReference type="EMBL" id="AP018712">
    <property type="protein sequence ID" value="BBE31264.1"/>
    <property type="molecule type" value="Genomic_DNA"/>
</dbReference>
<name>A0A7G1G7T8_9BACT</name>
<feature type="binding site" evidence="3">
    <location>
        <position position="211"/>
    </location>
    <ligand>
        <name>a divalent metal cation</name>
        <dbReference type="ChEBI" id="CHEBI:60240"/>
        <label>1</label>
    </ligand>
</feature>
<dbReference type="GO" id="GO:0005737">
    <property type="term" value="C:cytoplasm"/>
    <property type="evidence" value="ECO:0007669"/>
    <property type="project" value="TreeGrafter"/>
</dbReference>
<evidence type="ECO:0000256" key="1">
    <source>
        <dbReference type="ARBA" id="ARBA00006964"/>
    </source>
</evidence>
<organism evidence="4 5">
    <name type="scientific">Tepiditoga spiralis</name>
    <dbReference type="NCBI Taxonomy" id="2108365"/>
    <lineage>
        <taxon>Bacteria</taxon>
        <taxon>Thermotogati</taxon>
        <taxon>Thermotogota</taxon>
        <taxon>Thermotogae</taxon>
        <taxon>Petrotogales</taxon>
        <taxon>Petrotogaceae</taxon>
        <taxon>Tepiditoga</taxon>
    </lineage>
</organism>
<feature type="binding site" evidence="3">
    <location>
        <position position="64"/>
    </location>
    <ligand>
        <name>a divalent metal cation</name>
        <dbReference type="ChEBI" id="CHEBI:60240"/>
        <label>2</label>
    </ligand>
</feature>
<dbReference type="SUPFAM" id="SSF102705">
    <property type="entry name" value="NIF3 (NGG1p interacting factor 3)-like"/>
    <property type="match status" value="1"/>
</dbReference>
<dbReference type="AlphaFoldDB" id="A0A7G1G7T8"/>
<accession>A0A7G1G7T8</accession>
<dbReference type="KEGG" id="ocy:OSSY52_14050"/>
<evidence type="ECO:0000256" key="2">
    <source>
        <dbReference type="ARBA" id="ARBA00022723"/>
    </source>
</evidence>
<gene>
    <name evidence="4" type="primary">ybgI</name>
    <name evidence="4" type="ORF">OSSY52_14050</name>
</gene>
<dbReference type="GO" id="GO:0046872">
    <property type="term" value="F:metal ion binding"/>
    <property type="evidence" value="ECO:0007669"/>
    <property type="project" value="UniProtKB-KW"/>
</dbReference>
<evidence type="ECO:0000313" key="4">
    <source>
        <dbReference type="EMBL" id="BBE31264.1"/>
    </source>
</evidence>
<dbReference type="Pfam" id="PF01784">
    <property type="entry name" value="DUF34_NIF3"/>
    <property type="match status" value="1"/>
</dbReference>
<dbReference type="PANTHER" id="PTHR13799:SF14">
    <property type="entry name" value="GTP CYCLOHYDROLASE 1 TYPE 2 HOMOLOG"/>
    <property type="match status" value="1"/>
</dbReference>
<evidence type="ECO:0000256" key="3">
    <source>
        <dbReference type="PIRSR" id="PIRSR602678-1"/>
    </source>
</evidence>
<sequence length="243" mass="28223">MNIFEAENYLNKILKVETFNDFCHNGIQIEGTHEVKKIAIGVSFNEEFLNEAIKQNCQMMLVHHGIFGKNFFKLTGFQKKRIEKVIKNDMTLMGYHLPLDSHEEYGNNISILKKLNLLNPVPFNFGFIGNYEEKISFEEFKNNLKKVFENQELKIYKNNDFVKKVCIISGDSANTIELLENKVDTFISGETKEYSKAYAQELKINFINAGHYSTETFGVKNLAKLLEEKFNVKTVFIDIYNEI</sequence>
<dbReference type="RefSeq" id="WP_190613694.1">
    <property type="nucleotide sequence ID" value="NZ_AP018712.1"/>
</dbReference>
<dbReference type="Gene3D" id="3.40.1390.30">
    <property type="entry name" value="NIF3 (NGG1p interacting factor 3)-like"/>
    <property type="match status" value="2"/>
</dbReference>
<keyword evidence="5" id="KW-1185">Reference proteome</keyword>
<dbReference type="NCBIfam" id="TIGR00486">
    <property type="entry name" value="YbgI_SA1388"/>
    <property type="match status" value="1"/>
</dbReference>
<dbReference type="GO" id="GO:0016787">
    <property type="term" value="F:hydrolase activity"/>
    <property type="evidence" value="ECO:0007669"/>
    <property type="project" value="UniProtKB-KW"/>
</dbReference>